<accession>A0A1J1IUD3</accession>
<name>A0A1J1IUD3_9DIPT</name>
<protein>
    <submittedName>
        <fullName evidence="1">CLUMA_CG016733, isoform A</fullName>
    </submittedName>
</protein>
<organism evidence="1 2">
    <name type="scientific">Clunio marinus</name>
    <dbReference type="NCBI Taxonomy" id="568069"/>
    <lineage>
        <taxon>Eukaryota</taxon>
        <taxon>Metazoa</taxon>
        <taxon>Ecdysozoa</taxon>
        <taxon>Arthropoda</taxon>
        <taxon>Hexapoda</taxon>
        <taxon>Insecta</taxon>
        <taxon>Pterygota</taxon>
        <taxon>Neoptera</taxon>
        <taxon>Endopterygota</taxon>
        <taxon>Diptera</taxon>
        <taxon>Nematocera</taxon>
        <taxon>Chironomoidea</taxon>
        <taxon>Chironomidae</taxon>
        <taxon>Clunio</taxon>
    </lineage>
</organism>
<sequence>MSLIINSYFSSIQQHNAVETLFLRDQNVIEEDEKNKLSYSMSHYSQDISVCRQTYVSLDAYQR</sequence>
<dbReference type="EMBL" id="CVRI01000059">
    <property type="protein sequence ID" value="CRL03829.1"/>
    <property type="molecule type" value="Genomic_DNA"/>
</dbReference>
<dbReference type="AlphaFoldDB" id="A0A1J1IUD3"/>
<reference evidence="1 2" key="1">
    <citation type="submission" date="2015-04" db="EMBL/GenBank/DDBJ databases">
        <authorList>
            <person name="Syromyatnikov M.Y."/>
            <person name="Popov V.N."/>
        </authorList>
    </citation>
    <scope>NUCLEOTIDE SEQUENCE [LARGE SCALE GENOMIC DNA]</scope>
</reference>
<dbReference type="Proteomes" id="UP000183832">
    <property type="component" value="Unassembled WGS sequence"/>
</dbReference>
<proteinExistence type="predicted"/>
<gene>
    <name evidence="1" type="ORF">CLUMA_CG016733</name>
</gene>
<evidence type="ECO:0000313" key="2">
    <source>
        <dbReference type="Proteomes" id="UP000183832"/>
    </source>
</evidence>
<evidence type="ECO:0000313" key="1">
    <source>
        <dbReference type="EMBL" id="CRL03829.1"/>
    </source>
</evidence>
<keyword evidence="2" id="KW-1185">Reference proteome</keyword>